<reference evidence="2" key="1">
    <citation type="journal article" date="2019" name="Int. J. Syst. Evol. Microbiol.">
        <title>The Global Catalogue of Microorganisms (GCM) 10K type strain sequencing project: providing services to taxonomists for standard genome sequencing and annotation.</title>
        <authorList>
            <consortium name="The Broad Institute Genomics Platform"/>
            <consortium name="The Broad Institute Genome Sequencing Center for Infectious Disease"/>
            <person name="Wu L."/>
            <person name="Ma J."/>
        </authorList>
    </citation>
    <scope>NUCLEOTIDE SEQUENCE [LARGE SCALE GENOMIC DNA]</scope>
    <source>
        <strain evidence="2">CCM 7526</strain>
    </source>
</reference>
<proteinExistence type="predicted"/>
<gene>
    <name evidence="1" type="ORF">ACFQ5G_02715</name>
</gene>
<protein>
    <recommendedName>
        <fullName evidence="3">CHAT domain-containing protein</fullName>
    </recommendedName>
</protein>
<dbReference type="EMBL" id="JBHTMK010000004">
    <property type="protein sequence ID" value="MFD1364251.1"/>
    <property type="molecule type" value="Genomic_DNA"/>
</dbReference>
<dbReference type="Proteomes" id="UP001597183">
    <property type="component" value="Unassembled WGS sequence"/>
</dbReference>
<evidence type="ECO:0000313" key="2">
    <source>
        <dbReference type="Proteomes" id="UP001597183"/>
    </source>
</evidence>
<keyword evidence="2" id="KW-1185">Reference proteome</keyword>
<name>A0ABW4A1B9_9ACTN</name>
<evidence type="ECO:0008006" key="3">
    <source>
        <dbReference type="Google" id="ProtNLM"/>
    </source>
</evidence>
<accession>A0ABW4A1B9</accession>
<organism evidence="1 2">
    <name type="scientific">Actinoplanes sichuanensis</name>
    <dbReference type="NCBI Taxonomy" id="512349"/>
    <lineage>
        <taxon>Bacteria</taxon>
        <taxon>Bacillati</taxon>
        <taxon>Actinomycetota</taxon>
        <taxon>Actinomycetes</taxon>
        <taxon>Micromonosporales</taxon>
        <taxon>Micromonosporaceae</taxon>
        <taxon>Actinoplanes</taxon>
    </lineage>
</organism>
<dbReference type="RefSeq" id="WP_317793833.1">
    <property type="nucleotide sequence ID" value="NZ_AP028461.1"/>
</dbReference>
<evidence type="ECO:0000313" key="1">
    <source>
        <dbReference type="EMBL" id="MFD1364251.1"/>
    </source>
</evidence>
<sequence length="894" mass="95614">MSRERYGDWATSAGDADLASALAAAGVAASGGELTPMAFLRQALAPGRDHYIWTDPVDIGDGETAATPTVAEWAAAWRRVPFEERPALALQLDPSDPATLWTVETLTRCADPYLPFESIRVAEPWRVPIRIGVLDDEDGRRLLGDLLRSFEGHPWRSELIEPVVVGRERIACDILALPGSVASTQATIDRTREVRAGALLVSGADGPWATLARQVGAWSIGVLPAPPTAAGIVEICRELSHDKPFDGAVRAASPAPAMIIADARSIGSGTIARRARDTAAILRGIAADGDRLAGGACSAISGFNDGPEELAAHFEFAADWGLFESEGGEATDLLDLERRAAPLIRDSVGRRRLHARITDQDGTAMPLRRFRPATRHRIDVFIGSGRQDWLGARAAFPDEPGTGGRRPLLIVLTENDLLAVPQVQQVELPPTGDSDAVTFELTTLPDTTSVDARLIVLSGNRVLQAARLPTEVGPAETSFESPVRPEATVSPTTAELHERRSFDAALMAGHGPEGETTLTAVADGNAATIRFTGDAVDTASSRIRGRLAEVIMSDQQVGSLADPAAVELLIFLAYHGFLLRQAIERDAANLNASLRGSTYLQIVSAEAEAFLPLELAYDFAMPDVNARLCPHAVEALGVDDPASGCPGPHHADVVCPFGFWGITKVIERQAFRPGVPAADQFQLRGSPARDRNRIPLGPILFAASDRVDGFAGGSVDLLAATLRRLSPTVWQVATWEDWPPAVARHHPAVLMVLPHTVYSDRYDGYGLEIGANARLWKITSDLLPDRRPAIVALLGCETACAGRISYENFPSLLRGAGAEVVIATLTEVLGRYAAPVAASLVEEIYQACRRKPHGLGEVMLALRRRLLAEGNLTVLALAAFGDADWLITTDGTPC</sequence>
<comment type="caution">
    <text evidence="1">The sequence shown here is derived from an EMBL/GenBank/DDBJ whole genome shotgun (WGS) entry which is preliminary data.</text>
</comment>